<evidence type="ECO:0000313" key="4">
    <source>
        <dbReference type="WBParaSite" id="PTRK_0001691600.1"/>
    </source>
</evidence>
<sequence>MVLNKTTTKTISNDTNKNINITSRHNSKYESNNKNANKDDVDVQLFNKKHADIFSLTGNNNIPVAVISIGCVITIILIAIGAVVYSISRNRRRRRERNIENNVGNEMLESKIKKGDGTIVFKKKSKDKKHKKNKKEDKLDNKSLQLPENAPIAYSEKALPIPDETNETKKINKNESNIKSVQSSDSSLSGPKIELTKVLKHNEEESSSAKTEKLRKYKALHYLLTAK</sequence>
<dbReference type="AlphaFoldDB" id="A0A0N5A5D3"/>
<feature type="compositionally biased region" description="Basic and acidic residues" evidence="1">
    <location>
        <begin position="194"/>
        <end position="204"/>
    </location>
</feature>
<name>A0A0N5A5D3_PARTI</name>
<keyword evidence="3" id="KW-1185">Reference proteome</keyword>
<feature type="region of interest" description="Disordered" evidence="1">
    <location>
        <begin position="1"/>
        <end position="36"/>
    </location>
</feature>
<feature type="compositionally biased region" description="Basic residues" evidence="1">
    <location>
        <begin position="123"/>
        <end position="133"/>
    </location>
</feature>
<dbReference type="WBParaSite" id="PTRK_0001691600.1">
    <property type="protein sequence ID" value="PTRK_0001691600.1"/>
    <property type="gene ID" value="PTRK_0001691600"/>
</dbReference>
<feature type="compositionally biased region" description="Polar residues" evidence="1">
    <location>
        <begin position="1"/>
        <end position="24"/>
    </location>
</feature>
<reference evidence="4" key="1">
    <citation type="submission" date="2017-02" db="UniProtKB">
        <authorList>
            <consortium name="WormBaseParasite"/>
        </authorList>
    </citation>
    <scope>IDENTIFICATION</scope>
</reference>
<evidence type="ECO:0000313" key="3">
    <source>
        <dbReference type="Proteomes" id="UP000038045"/>
    </source>
</evidence>
<keyword evidence="2" id="KW-0812">Transmembrane</keyword>
<feature type="region of interest" description="Disordered" evidence="1">
    <location>
        <begin position="123"/>
        <end position="146"/>
    </location>
</feature>
<feature type="transmembrane region" description="Helical" evidence="2">
    <location>
        <begin position="62"/>
        <end position="87"/>
    </location>
</feature>
<evidence type="ECO:0000256" key="1">
    <source>
        <dbReference type="SAM" id="MobiDB-lite"/>
    </source>
</evidence>
<proteinExistence type="predicted"/>
<keyword evidence="2" id="KW-1133">Transmembrane helix</keyword>
<feature type="region of interest" description="Disordered" evidence="1">
    <location>
        <begin position="161"/>
        <end position="212"/>
    </location>
</feature>
<protein>
    <submittedName>
        <fullName evidence="4">Uncharacterized protein</fullName>
    </submittedName>
</protein>
<accession>A0A0N5A5D3</accession>
<dbReference type="Proteomes" id="UP000038045">
    <property type="component" value="Unplaced"/>
</dbReference>
<keyword evidence="2" id="KW-0472">Membrane</keyword>
<organism evidence="3 4">
    <name type="scientific">Parastrongyloides trichosuri</name>
    <name type="common">Possum-specific nematode worm</name>
    <dbReference type="NCBI Taxonomy" id="131310"/>
    <lineage>
        <taxon>Eukaryota</taxon>
        <taxon>Metazoa</taxon>
        <taxon>Ecdysozoa</taxon>
        <taxon>Nematoda</taxon>
        <taxon>Chromadorea</taxon>
        <taxon>Rhabditida</taxon>
        <taxon>Tylenchina</taxon>
        <taxon>Panagrolaimomorpha</taxon>
        <taxon>Strongyloidoidea</taxon>
        <taxon>Strongyloididae</taxon>
        <taxon>Parastrongyloides</taxon>
    </lineage>
</organism>
<evidence type="ECO:0000256" key="2">
    <source>
        <dbReference type="SAM" id="Phobius"/>
    </source>
</evidence>